<evidence type="ECO:0000256" key="1">
    <source>
        <dbReference type="SAM" id="MobiDB-lite"/>
    </source>
</evidence>
<proteinExistence type="predicted"/>
<evidence type="ECO:0000313" key="2">
    <source>
        <dbReference type="EnsemblMetazoa" id="RPRC012321-PA"/>
    </source>
</evidence>
<dbReference type="EMBL" id="ACPB03032776">
    <property type="status" value="NOT_ANNOTATED_CDS"/>
    <property type="molecule type" value="Genomic_DNA"/>
</dbReference>
<name>T1I7P9_RHOPR</name>
<feature type="compositionally biased region" description="Low complexity" evidence="1">
    <location>
        <begin position="344"/>
        <end position="353"/>
    </location>
</feature>
<dbReference type="Pfam" id="PF03564">
    <property type="entry name" value="DUF1759"/>
    <property type="match status" value="1"/>
</dbReference>
<organism evidence="2 3">
    <name type="scientific">Rhodnius prolixus</name>
    <name type="common">Triatomid bug</name>
    <dbReference type="NCBI Taxonomy" id="13249"/>
    <lineage>
        <taxon>Eukaryota</taxon>
        <taxon>Metazoa</taxon>
        <taxon>Ecdysozoa</taxon>
        <taxon>Arthropoda</taxon>
        <taxon>Hexapoda</taxon>
        <taxon>Insecta</taxon>
        <taxon>Pterygota</taxon>
        <taxon>Neoptera</taxon>
        <taxon>Paraneoptera</taxon>
        <taxon>Hemiptera</taxon>
        <taxon>Heteroptera</taxon>
        <taxon>Panheteroptera</taxon>
        <taxon>Cimicomorpha</taxon>
        <taxon>Reduviidae</taxon>
        <taxon>Triatominae</taxon>
        <taxon>Rhodnius</taxon>
    </lineage>
</organism>
<feature type="region of interest" description="Disordered" evidence="1">
    <location>
        <begin position="20"/>
        <end position="48"/>
    </location>
</feature>
<dbReference type="PANTHER" id="PTHR47331:SF1">
    <property type="entry name" value="GAG-LIKE PROTEIN"/>
    <property type="match status" value="1"/>
</dbReference>
<sequence length="602" mass="66230">MENSAQPACLAFLYDMEEFTENTTPPRSPAPIPPSQEETPKSSIQSEASGDLNAIRCRHLTARLDQWTRNVQLLDPESPESVARCQQLSAVFGSLSQTVDKEAWEWLRPLASDCSAPLALALSQSHEQAELAHLSIVLPILATPPPSIKPAPVSVSSHTGVVDESVVELARRQLQELIIPKIPVFEGDVLTYGDFKRNFQTEIHRLALPAAKRLQALRSCLKGPPLSIVQNATSTEEGYLYAWETLDARYEGRLRVASAMVDNFLHFPEPHPSIEACIAWLSSRQILLDQCSIPHPLDFLLCHITLSNLAPGLQEEFRKKYLRSFDELPCSSQVLDFLKDQGDRLSPTLSPRRTSPPPVQASPSPSPTPPSHQPASIPSPSQVKPYSPKSVRFVPRPPRRPSSSSPPPRPPPIPSTPRAPTSSTSSSIQCYLCGDPHRLSKCAHYVNLSVSDKWDLVTEKNLCTNCLSIYHPVSRCPCQVGCAKCHGEHHTSLHPPPPSASLSQRRASAPGITPLMSLRTSRPSRPKSPPKRVRSQDLPESPPPFPRRSLLPPSSFEPHLPLGRVRDSESRPSSSSSSDELPPVHPVTYFGRHPAPPPPPEL</sequence>
<dbReference type="AlphaFoldDB" id="T1I7P9"/>
<dbReference type="EnsemblMetazoa" id="RPRC012321-RA">
    <property type="protein sequence ID" value="RPRC012321-PA"/>
    <property type="gene ID" value="RPRC012321"/>
</dbReference>
<accession>T1I7P9</accession>
<feature type="compositionally biased region" description="Basic residues" evidence="1">
    <location>
        <begin position="522"/>
        <end position="533"/>
    </location>
</feature>
<dbReference type="EMBL" id="ACPB03032777">
    <property type="status" value="NOT_ANNOTATED_CDS"/>
    <property type="molecule type" value="Genomic_DNA"/>
</dbReference>
<dbReference type="VEuPathDB" id="VectorBase:RPRC012321"/>
<feature type="compositionally biased region" description="Pro residues" evidence="1">
    <location>
        <begin position="354"/>
        <end position="372"/>
    </location>
</feature>
<dbReference type="InterPro" id="IPR005312">
    <property type="entry name" value="DUF1759"/>
</dbReference>
<evidence type="ECO:0000313" key="3">
    <source>
        <dbReference type="Proteomes" id="UP000015103"/>
    </source>
</evidence>
<feature type="compositionally biased region" description="Low complexity" evidence="1">
    <location>
        <begin position="547"/>
        <end position="558"/>
    </location>
</feature>
<reference evidence="2" key="1">
    <citation type="submission" date="2015-05" db="UniProtKB">
        <authorList>
            <consortium name="EnsemblMetazoa"/>
        </authorList>
    </citation>
    <scope>IDENTIFICATION</scope>
</reference>
<dbReference type="Proteomes" id="UP000015103">
    <property type="component" value="Unassembled WGS sequence"/>
</dbReference>
<protein>
    <submittedName>
        <fullName evidence="2">Uncharacterized protein</fullName>
    </submittedName>
</protein>
<feature type="compositionally biased region" description="Low complexity" evidence="1">
    <location>
        <begin position="571"/>
        <end position="580"/>
    </location>
</feature>
<feature type="compositionally biased region" description="Pro residues" evidence="1">
    <location>
        <begin position="404"/>
        <end position="417"/>
    </location>
</feature>
<feature type="region of interest" description="Disordered" evidence="1">
    <location>
        <begin position="342"/>
        <end position="424"/>
    </location>
</feature>
<feature type="region of interest" description="Disordered" evidence="1">
    <location>
        <begin position="487"/>
        <end position="602"/>
    </location>
</feature>
<dbReference type="PANTHER" id="PTHR47331">
    <property type="entry name" value="PHD-TYPE DOMAIN-CONTAINING PROTEIN"/>
    <property type="match status" value="1"/>
</dbReference>
<keyword evidence="3" id="KW-1185">Reference proteome</keyword>
<dbReference type="HOGENOM" id="CLU_453679_0_0_1"/>
<dbReference type="InParanoid" id="T1I7P9"/>